<sequence>MKTPCDFRGSRLFAVLLATGLALSGCSSSDGADQASDAGNNTTSSPSAEPTTASPSPTPEPEELPGGGDTLFPDRRFVALYGTPSTEALGALGEQDLEGSITRVEELADEYSENSEDPIQPAFEIITSVATAHPGEDGNYSNALPVEDLQEWVDRAKEEDIYVILDLQPGHNDFLSQAKLYEDLLKEPHVGLALDSEWRLQPGQVHGRQIGTVDAAEINEVIDWLAELTAENDLPEKMLVLHQFRTSMITNRDQVDTSHDELAVVLHADGHGTQEVKQETWSVLTEDLPEDMWPAWKNFYRQDQPMLTPAQTYDQVNPTPWLVTYQ</sequence>
<dbReference type="RefSeq" id="WP_110101436.1">
    <property type="nucleotide sequence ID" value="NZ_CP122561.1"/>
</dbReference>
<evidence type="ECO:0000256" key="1">
    <source>
        <dbReference type="SAM" id="MobiDB-lite"/>
    </source>
</evidence>
<evidence type="ECO:0008006" key="5">
    <source>
        <dbReference type="Google" id="ProtNLM"/>
    </source>
</evidence>
<dbReference type="GeneID" id="83695878"/>
<feature type="signal peptide" evidence="2">
    <location>
        <begin position="1"/>
        <end position="24"/>
    </location>
</feature>
<keyword evidence="2" id="KW-0732">Signal</keyword>
<name>A0AAJ6AHL2_9MICC</name>
<evidence type="ECO:0000256" key="2">
    <source>
        <dbReference type="SAM" id="SignalP"/>
    </source>
</evidence>
<feature type="region of interest" description="Disordered" evidence="1">
    <location>
        <begin position="26"/>
        <end position="71"/>
    </location>
</feature>
<dbReference type="PROSITE" id="PS51257">
    <property type="entry name" value="PROKAR_LIPOPROTEIN"/>
    <property type="match status" value="1"/>
</dbReference>
<evidence type="ECO:0000313" key="4">
    <source>
        <dbReference type="Proteomes" id="UP001224674"/>
    </source>
</evidence>
<feature type="chain" id="PRO_5042526645" description="Lipoprotein" evidence="2">
    <location>
        <begin position="25"/>
        <end position="326"/>
    </location>
</feature>
<evidence type="ECO:0000313" key="3">
    <source>
        <dbReference type="EMBL" id="WGH92887.1"/>
    </source>
</evidence>
<dbReference type="Proteomes" id="UP001224674">
    <property type="component" value="Chromosome"/>
</dbReference>
<gene>
    <name evidence="3" type="ORF">QDX21_11405</name>
</gene>
<protein>
    <recommendedName>
        <fullName evidence="5">Lipoprotein</fullName>
    </recommendedName>
</protein>
<proteinExistence type="predicted"/>
<dbReference type="EMBL" id="CP122566">
    <property type="protein sequence ID" value="WGH92887.1"/>
    <property type="molecule type" value="Genomic_DNA"/>
</dbReference>
<dbReference type="AlphaFoldDB" id="A0AAJ6AHL2"/>
<organism evidence="3 4">
    <name type="scientific">Auritidibacter ignavus</name>
    <dbReference type="NCBI Taxonomy" id="678932"/>
    <lineage>
        <taxon>Bacteria</taxon>
        <taxon>Bacillati</taxon>
        <taxon>Actinomycetota</taxon>
        <taxon>Actinomycetes</taxon>
        <taxon>Micrococcales</taxon>
        <taxon>Micrococcaceae</taxon>
        <taxon>Auritidibacter</taxon>
    </lineage>
</organism>
<feature type="compositionally biased region" description="Low complexity" evidence="1">
    <location>
        <begin position="26"/>
        <end position="55"/>
    </location>
</feature>
<accession>A0AAJ6AHL2</accession>
<keyword evidence="4" id="KW-1185">Reference proteome</keyword>
<reference evidence="3 4" key="1">
    <citation type="submission" date="2023-03" db="EMBL/GenBank/DDBJ databases">
        <title>Complete genome sequences of several Auritidibacter ignavus strains isolated from ear infections.</title>
        <authorList>
            <person name="Baehr T."/>
            <person name="Baumhoegger A.M."/>
        </authorList>
    </citation>
    <scope>NUCLEOTIDE SEQUENCE [LARGE SCALE GENOMIC DNA]</scope>
    <source>
        <strain evidence="3 4">BABAE-6</strain>
    </source>
</reference>